<feature type="transmembrane region" description="Helical" evidence="6">
    <location>
        <begin position="37"/>
        <end position="56"/>
    </location>
</feature>
<dbReference type="Proteomes" id="UP001642406">
    <property type="component" value="Unassembled WGS sequence"/>
</dbReference>
<organism evidence="7 8">
    <name type="scientific">Sporothrix bragantina</name>
    <dbReference type="NCBI Taxonomy" id="671064"/>
    <lineage>
        <taxon>Eukaryota</taxon>
        <taxon>Fungi</taxon>
        <taxon>Dikarya</taxon>
        <taxon>Ascomycota</taxon>
        <taxon>Pezizomycotina</taxon>
        <taxon>Sordariomycetes</taxon>
        <taxon>Sordariomycetidae</taxon>
        <taxon>Ophiostomatales</taxon>
        <taxon>Ophiostomataceae</taxon>
        <taxon>Sporothrix</taxon>
    </lineage>
</organism>
<sequence length="548" mass="59866">MDHNPPVVSSAVPSTSADLDDLELEAVGYKREMPRQFSMLSLGALSFTLTCTWLGFGSSVGTGITEASAGGAIWTMPIVAVMTVILSLGMAELSSAYPVAGAQYYWSYMVASEPYKPFAAYINGWMSVIGWWMGASSVSNFVASMILSIATLWHPKYEYQHWQQWMLYVLLMWMAVALNIFGHHIIPLFNKLITYLSVALLITTTLVLFICGRHNHAQPSWIFGDITSSTGWSNKGLPFLLATVNTVFSFLGSDCGAHMCEEIPNPGRNVPRVIVLPLIGGFVAAFPFAIACMYAINDVDAVLSTPTGLPLIEIYRQGTGSDVAASILVALFAFCFFGCLVGNVTTSSRTLWAVSRDGALPYSKIWSRVNKRFKMPMNAVILSGTFVSIYGLIFIGSTTAFSAMVSANIIFLQTTCAIPQAIILWRGRDNVLPERWFDLGRYGKLVNIVAVAWVAFIDVIACFPTAMPVTPSNMSYVSVVATGLTGFVIILWFTSKRGKFLGPKVDETKLQQRRLAGMHLEGVAVDEEHTGASTSVSEKNCAFSYDKL</sequence>
<gene>
    <name evidence="7" type="ORF">SBRCBS47491_000303</name>
</gene>
<feature type="transmembrane region" description="Helical" evidence="6">
    <location>
        <begin position="165"/>
        <end position="186"/>
    </location>
</feature>
<accession>A0ABP0AP68</accession>
<feature type="transmembrane region" description="Helical" evidence="6">
    <location>
        <begin position="68"/>
        <end position="88"/>
    </location>
</feature>
<feature type="transmembrane region" description="Helical" evidence="6">
    <location>
        <begin position="377"/>
        <end position="395"/>
    </location>
</feature>
<feature type="transmembrane region" description="Helical" evidence="6">
    <location>
        <begin position="273"/>
        <end position="296"/>
    </location>
</feature>
<dbReference type="PANTHER" id="PTHR45649">
    <property type="entry name" value="AMINO-ACID PERMEASE BAT1"/>
    <property type="match status" value="1"/>
</dbReference>
<evidence type="ECO:0000313" key="8">
    <source>
        <dbReference type="Proteomes" id="UP001642406"/>
    </source>
</evidence>
<protein>
    <recommendedName>
        <fullName evidence="9">Amino acid transporter</fullName>
    </recommendedName>
</protein>
<keyword evidence="3 6" id="KW-0812">Transmembrane</keyword>
<evidence type="ECO:0000313" key="7">
    <source>
        <dbReference type="EMBL" id="CAK7209044.1"/>
    </source>
</evidence>
<keyword evidence="8" id="KW-1185">Reference proteome</keyword>
<evidence type="ECO:0000256" key="5">
    <source>
        <dbReference type="ARBA" id="ARBA00023136"/>
    </source>
</evidence>
<dbReference type="InterPro" id="IPR002293">
    <property type="entry name" value="AA/rel_permease1"/>
</dbReference>
<evidence type="ECO:0008006" key="9">
    <source>
        <dbReference type="Google" id="ProtNLM"/>
    </source>
</evidence>
<keyword evidence="5 6" id="KW-0472">Membrane</keyword>
<dbReference type="PANTHER" id="PTHR45649:SF11">
    <property type="entry name" value="TRANSPORTER, PUTATIVE (EUROFUNG)-RELATED"/>
    <property type="match status" value="1"/>
</dbReference>
<feature type="transmembrane region" description="Helical" evidence="6">
    <location>
        <begin position="192"/>
        <end position="211"/>
    </location>
</feature>
<evidence type="ECO:0000256" key="3">
    <source>
        <dbReference type="ARBA" id="ARBA00022692"/>
    </source>
</evidence>
<evidence type="ECO:0000256" key="6">
    <source>
        <dbReference type="SAM" id="Phobius"/>
    </source>
</evidence>
<feature type="transmembrane region" description="Helical" evidence="6">
    <location>
        <begin position="473"/>
        <end position="494"/>
    </location>
</feature>
<comment type="subcellular location">
    <subcellularLocation>
        <location evidence="1">Membrane</location>
        <topology evidence="1">Multi-pass membrane protein</topology>
    </subcellularLocation>
</comment>
<reference evidence="7 8" key="1">
    <citation type="submission" date="2024-01" db="EMBL/GenBank/DDBJ databases">
        <authorList>
            <person name="Allen C."/>
            <person name="Tagirdzhanova G."/>
        </authorList>
    </citation>
    <scope>NUCLEOTIDE SEQUENCE [LARGE SCALE GENOMIC DNA]</scope>
</reference>
<feature type="transmembrane region" description="Helical" evidence="6">
    <location>
        <begin position="401"/>
        <end position="425"/>
    </location>
</feature>
<proteinExistence type="predicted"/>
<dbReference type="EMBL" id="CAWUHC010000002">
    <property type="protein sequence ID" value="CAK7209044.1"/>
    <property type="molecule type" value="Genomic_DNA"/>
</dbReference>
<dbReference type="Pfam" id="PF13520">
    <property type="entry name" value="AA_permease_2"/>
    <property type="match status" value="1"/>
</dbReference>
<dbReference type="PIRSF" id="PIRSF006060">
    <property type="entry name" value="AA_transporter"/>
    <property type="match status" value="1"/>
</dbReference>
<feature type="transmembrane region" description="Helical" evidence="6">
    <location>
        <begin position="131"/>
        <end position="153"/>
    </location>
</feature>
<feature type="transmembrane region" description="Helical" evidence="6">
    <location>
        <begin position="323"/>
        <end position="346"/>
    </location>
</feature>
<name>A0ABP0AP68_9PEZI</name>
<keyword evidence="2" id="KW-0813">Transport</keyword>
<evidence type="ECO:0000256" key="1">
    <source>
        <dbReference type="ARBA" id="ARBA00004141"/>
    </source>
</evidence>
<comment type="caution">
    <text evidence="7">The sequence shown here is derived from an EMBL/GenBank/DDBJ whole genome shotgun (WGS) entry which is preliminary data.</text>
</comment>
<keyword evidence="4 6" id="KW-1133">Transmembrane helix</keyword>
<dbReference type="Gene3D" id="1.20.1740.10">
    <property type="entry name" value="Amino acid/polyamine transporter I"/>
    <property type="match status" value="1"/>
</dbReference>
<evidence type="ECO:0000256" key="2">
    <source>
        <dbReference type="ARBA" id="ARBA00022448"/>
    </source>
</evidence>
<feature type="transmembrane region" description="Helical" evidence="6">
    <location>
        <begin position="445"/>
        <end position="467"/>
    </location>
</feature>
<evidence type="ECO:0000256" key="4">
    <source>
        <dbReference type="ARBA" id="ARBA00022989"/>
    </source>
</evidence>